<dbReference type="OrthoDB" id="416253at2759"/>
<dbReference type="RefSeq" id="XP_040743537.1">
    <property type="nucleotide sequence ID" value="XM_040887378.1"/>
</dbReference>
<gene>
    <name evidence="8" type="ORF">DL89DRAFT_267151</name>
</gene>
<comment type="similarity">
    <text evidence="1">Belongs to the aldo/keto reductase family.</text>
</comment>
<dbReference type="InterPro" id="IPR023210">
    <property type="entry name" value="NADP_OxRdtase_dom"/>
</dbReference>
<dbReference type="GO" id="GO:0016616">
    <property type="term" value="F:oxidoreductase activity, acting on the CH-OH group of donors, NAD or NADP as acceptor"/>
    <property type="evidence" value="ECO:0007669"/>
    <property type="project" value="UniProtKB-ARBA"/>
</dbReference>
<dbReference type="STRING" id="61395.A0A1Y1W8P4"/>
<name>A0A1Y1W8P4_9FUNG</name>
<organism evidence="8 9">
    <name type="scientific">Linderina pennispora</name>
    <dbReference type="NCBI Taxonomy" id="61395"/>
    <lineage>
        <taxon>Eukaryota</taxon>
        <taxon>Fungi</taxon>
        <taxon>Fungi incertae sedis</taxon>
        <taxon>Zoopagomycota</taxon>
        <taxon>Kickxellomycotina</taxon>
        <taxon>Kickxellomycetes</taxon>
        <taxon>Kickxellales</taxon>
        <taxon>Kickxellaceae</taxon>
        <taxon>Linderina</taxon>
    </lineage>
</organism>
<dbReference type="PANTHER" id="PTHR43827:SF3">
    <property type="entry name" value="NADP-DEPENDENT OXIDOREDUCTASE DOMAIN-CONTAINING PROTEIN"/>
    <property type="match status" value="1"/>
</dbReference>
<dbReference type="SUPFAM" id="SSF51430">
    <property type="entry name" value="NAD(P)-linked oxidoreductase"/>
    <property type="match status" value="1"/>
</dbReference>
<dbReference type="Pfam" id="PF00248">
    <property type="entry name" value="Aldo_ket_red"/>
    <property type="match status" value="1"/>
</dbReference>
<dbReference type="InterPro" id="IPR018170">
    <property type="entry name" value="Aldo/ket_reductase_CS"/>
</dbReference>
<evidence type="ECO:0000256" key="4">
    <source>
        <dbReference type="PIRSR" id="PIRSR000097-1"/>
    </source>
</evidence>
<dbReference type="EMBL" id="MCFD01000006">
    <property type="protein sequence ID" value="ORX69899.1"/>
    <property type="molecule type" value="Genomic_DNA"/>
</dbReference>
<dbReference type="AlphaFoldDB" id="A0A1Y1W8P4"/>
<evidence type="ECO:0000256" key="3">
    <source>
        <dbReference type="ARBA" id="ARBA00023002"/>
    </source>
</evidence>
<dbReference type="GeneID" id="63804026"/>
<dbReference type="InterPro" id="IPR036812">
    <property type="entry name" value="NAD(P)_OxRdtase_dom_sf"/>
</dbReference>
<dbReference type="Gene3D" id="3.20.20.100">
    <property type="entry name" value="NADP-dependent oxidoreductase domain"/>
    <property type="match status" value="1"/>
</dbReference>
<dbReference type="PANTHER" id="PTHR43827">
    <property type="entry name" value="2,5-DIKETO-D-GLUCONIC ACID REDUCTASE"/>
    <property type="match status" value="1"/>
</dbReference>
<keyword evidence="9" id="KW-1185">Reference proteome</keyword>
<dbReference type="Proteomes" id="UP000193922">
    <property type="component" value="Unassembled WGS sequence"/>
</dbReference>
<feature type="active site" description="Proton donor" evidence="4">
    <location>
        <position position="52"/>
    </location>
</feature>
<evidence type="ECO:0000313" key="8">
    <source>
        <dbReference type="EMBL" id="ORX69899.1"/>
    </source>
</evidence>
<reference evidence="8 9" key="1">
    <citation type="submission" date="2016-07" db="EMBL/GenBank/DDBJ databases">
        <title>Pervasive Adenine N6-methylation of Active Genes in Fungi.</title>
        <authorList>
            <consortium name="DOE Joint Genome Institute"/>
            <person name="Mondo S.J."/>
            <person name="Dannebaum R.O."/>
            <person name="Kuo R.C."/>
            <person name="Labutti K."/>
            <person name="Haridas S."/>
            <person name="Kuo A."/>
            <person name="Salamov A."/>
            <person name="Ahrendt S.R."/>
            <person name="Lipzen A."/>
            <person name="Sullivan W."/>
            <person name="Andreopoulos W.B."/>
            <person name="Clum A."/>
            <person name="Lindquist E."/>
            <person name="Daum C."/>
            <person name="Ramamoorthy G.K."/>
            <person name="Gryganskyi A."/>
            <person name="Culley D."/>
            <person name="Magnuson J.K."/>
            <person name="James T.Y."/>
            <person name="O'Malley M.A."/>
            <person name="Stajich J.E."/>
            <person name="Spatafora J.W."/>
            <person name="Visel A."/>
            <person name="Grigoriev I.V."/>
        </authorList>
    </citation>
    <scope>NUCLEOTIDE SEQUENCE [LARGE SCALE GENOMIC DNA]</scope>
    <source>
        <strain evidence="8 9">ATCC 12442</strain>
    </source>
</reference>
<proteinExistence type="inferred from homology"/>
<evidence type="ECO:0000256" key="2">
    <source>
        <dbReference type="ARBA" id="ARBA00022857"/>
    </source>
</evidence>
<accession>A0A1Y1W8P4</accession>
<feature type="domain" description="NADP-dependent oxidoreductase" evidence="7">
    <location>
        <begin position="18"/>
        <end position="283"/>
    </location>
</feature>
<evidence type="ECO:0000313" key="9">
    <source>
        <dbReference type="Proteomes" id="UP000193922"/>
    </source>
</evidence>
<feature type="binding site" evidence="5">
    <location>
        <position position="116"/>
    </location>
    <ligand>
        <name>substrate</name>
    </ligand>
</feature>
<evidence type="ECO:0000256" key="6">
    <source>
        <dbReference type="PIRSR" id="PIRSR000097-3"/>
    </source>
</evidence>
<dbReference type="PRINTS" id="PR00069">
    <property type="entry name" value="ALDKETRDTASE"/>
</dbReference>
<feature type="site" description="Lowers pKa of active site Tyr" evidence="6">
    <location>
        <position position="83"/>
    </location>
</feature>
<dbReference type="InterPro" id="IPR020471">
    <property type="entry name" value="AKR"/>
</dbReference>
<keyword evidence="2" id="KW-0521">NADP</keyword>
<dbReference type="FunFam" id="3.20.20.100:FF:000002">
    <property type="entry name" value="2,5-diketo-D-gluconic acid reductase A"/>
    <property type="match status" value="1"/>
</dbReference>
<sequence>MSIHKTVKLANGLAMPSLGLGTWQQRDADVVKRVVGQALSTGYQLIDTANGYHNEAAIGDILTEIFNKPGSAIQRKDIWIMSKLAPTQQGYEKAKQAVLDSLKKLQTDYTDLYLIHWPGASRLKPDSPKHREMRAGSWRALEELYEQGKVRSIGVSNFTTRHLDEMKEYAKIQPMVNQCEMHPLCQQPELLQYCAQNSIAFTAYASLGEGALVNGDVKLPQLDAVAARRPDLTPAQILLMWGLQKGVAVIPKASSAGRIQENFDVLAKAELSAQDVTDLDGIDNKPEKHFCWHAEHIA</sequence>
<evidence type="ECO:0000259" key="7">
    <source>
        <dbReference type="Pfam" id="PF00248"/>
    </source>
</evidence>
<evidence type="ECO:0000256" key="5">
    <source>
        <dbReference type="PIRSR" id="PIRSR000097-2"/>
    </source>
</evidence>
<comment type="caution">
    <text evidence="8">The sequence shown here is derived from an EMBL/GenBank/DDBJ whole genome shotgun (WGS) entry which is preliminary data.</text>
</comment>
<protein>
    <submittedName>
        <fullName evidence="8">Aldo/keto reductase</fullName>
    </submittedName>
</protein>
<dbReference type="PROSITE" id="PS00062">
    <property type="entry name" value="ALDOKETO_REDUCTASE_2"/>
    <property type="match status" value="1"/>
</dbReference>
<dbReference type="CDD" id="cd19136">
    <property type="entry name" value="AKR_DrGR-like"/>
    <property type="match status" value="1"/>
</dbReference>
<keyword evidence="3" id="KW-0560">Oxidoreductase</keyword>
<dbReference type="PIRSF" id="PIRSF000097">
    <property type="entry name" value="AKR"/>
    <property type="match status" value="1"/>
</dbReference>
<evidence type="ECO:0000256" key="1">
    <source>
        <dbReference type="ARBA" id="ARBA00007905"/>
    </source>
</evidence>